<dbReference type="EMBL" id="JASGBQ010000003">
    <property type="protein sequence ID" value="MDI9241485.1"/>
    <property type="molecule type" value="Genomic_DNA"/>
</dbReference>
<keyword evidence="2 5" id="KW-0812">Transmembrane</keyword>
<evidence type="ECO:0000256" key="4">
    <source>
        <dbReference type="ARBA" id="ARBA00023136"/>
    </source>
</evidence>
<dbReference type="Proteomes" id="UP001300383">
    <property type="component" value="Unassembled WGS sequence"/>
</dbReference>
<dbReference type="PANTHER" id="PTHR35529">
    <property type="entry name" value="MANGANESE EFFLUX PUMP MNTP-RELATED"/>
    <property type="match status" value="1"/>
</dbReference>
<evidence type="ECO:0000313" key="7">
    <source>
        <dbReference type="Proteomes" id="UP001300383"/>
    </source>
</evidence>
<feature type="transmembrane region" description="Helical" evidence="5">
    <location>
        <begin position="6"/>
        <end position="27"/>
    </location>
</feature>
<dbReference type="InterPro" id="IPR003810">
    <property type="entry name" value="Mntp/YtaF"/>
</dbReference>
<keyword evidence="3 5" id="KW-1133">Transmembrane helix</keyword>
<evidence type="ECO:0000256" key="5">
    <source>
        <dbReference type="SAM" id="Phobius"/>
    </source>
</evidence>
<organism evidence="6 7">
    <name type="scientific">Fusibacillus kribbianus</name>
    <dbReference type="NCBI Taxonomy" id="3044208"/>
    <lineage>
        <taxon>Bacteria</taxon>
        <taxon>Bacillati</taxon>
        <taxon>Bacillota</taxon>
        <taxon>Clostridia</taxon>
        <taxon>Lachnospirales</taxon>
        <taxon>Lachnospiraceae</taxon>
        <taxon>Fusibacillus</taxon>
    </lineage>
</organism>
<dbReference type="Pfam" id="PF02659">
    <property type="entry name" value="Mntp"/>
    <property type="match status" value="1"/>
</dbReference>
<feature type="transmembrane region" description="Helical" evidence="5">
    <location>
        <begin position="112"/>
        <end position="132"/>
    </location>
</feature>
<protein>
    <submittedName>
        <fullName evidence="6">Manganese efflux pump</fullName>
    </submittedName>
</protein>
<feature type="transmembrane region" description="Helical" evidence="5">
    <location>
        <begin position="39"/>
        <end position="60"/>
    </location>
</feature>
<feature type="transmembrane region" description="Helical" evidence="5">
    <location>
        <begin position="170"/>
        <end position="190"/>
    </location>
</feature>
<gene>
    <name evidence="6" type="ORF">QJ036_03205</name>
</gene>
<keyword evidence="1" id="KW-1003">Cell membrane</keyword>
<sequence>MNRWELVFTSIGLSLDVYAVAICKGAVVRKIEAKKLLQMCLIFSVWQICSLLAGNLFMVIPAFAERSYRIGRIWYGLTAIILMGVGIYMLYKGIRGRPIQERLEAWGSIKEMCLLSMATSVDAFLTGVGFAFMETGLLEEAAAVGVMTVLAVVLGIYTGYLLGYEQKYKAHIIGGIILTGIGVEITVRYLT</sequence>
<feature type="transmembrane region" description="Helical" evidence="5">
    <location>
        <begin position="144"/>
        <end position="163"/>
    </location>
</feature>
<feature type="transmembrane region" description="Helical" evidence="5">
    <location>
        <begin position="72"/>
        <end position="91"/>
    </location>
</feature>
<keyword evidence="7" id="KW-1185">Reference proteome</keyword>
<evidence type="ECO:0000313" key="6">
    <source>
        <dbReference type="EMBL" id="MDI9241485.1"/>
    </source>
</evidence>
<dbReference type="RefSeq" id="WP_283229995.1">
    <property type="nucleotide sequence ID" value="NZ_JASGBQ010000003.1"/>
</dbReference>
<dbReference type="AlphaFoldDB" id="A0AAP4B9E0"/>
<evidence type="ECO:0000256" key="3">
    <source>
        <dbReference type="ARBA" id="ARBA00022989"/>
    </source>
</evidence>
<accession>A0AAP4B9E0</accession>
<name>A0AAP4B9E0_9FIRM</name>
<evidence type="ECO:0000256" key="2">
    <source>
        <dbReference type="ARBA" id="ARBA00022692"/>
    </source>
</evidence>
<comment type="caution">
    <text evidence="6">The sequence shown here is derived from an EMBL/GenBank/DDBJ whole genome shotgun (WGS) entry which is preliminary data.</text>
</comment>
<reference evidence="6 7" key="1">
    <citation type="submission" date="2023-05" db="EMBL/GenBank/DDBJ databases">
        <title>[ruminococcus] sp. nov., isolated from a pig farm feces dump.</title>
        <authorList>
            <person name="Chang Y.-H."/>
        </authorList>
    </citation>
    <scope>NUCLEOTIDE SEQUENCE [LARGE SCALE GENOMIC DNA]</scope>
    <source>
        <strain evidence="6 7">YH-rum2234</strain>
    </source>
</reference>
<evidence type="ECO:0000256" key="1">
    <source>
        <dbReference type="ARBA" id="ARBA00022475"/>
    </source>
</evidence>
<proteinExistence type="predicted"/>
<keyword evidence="4 5" id="KW-0472">Membrane</keyword>
<dbReference type="PANTHER" id="PTHR35529:SF1">
    <property type="entry name" value="MANGANESE EFFLUX PUMP MNTP-RELATED"/>
    <property type="match status" value="1"/>
</dbReference>